<evidence type="ECO:0000313" key="6">
    <source>
        <dbReference type="Proteomes" id="UP001500851"/>
    </source>
</evidence>
<feature type="compositionally biased region" description="Low complexity" evidence="3">
    <location>
        <begin position="545"/>
        <end position="560"/>
    </location>
</feature>
<dbReference type="Proteomes" id="UP001500851">
    <property type="component" value="Unassembled WGS sequence"/>
</dbReference>
<dbReference type="InterPro" id="IPR016163">
    <property type="entry name" value="Ald_DH_C"/>
</dbReference>
<reference evidence="5 6" key="1">
    <citation type="journal article" date="2019" name="Int. J. Syst. Evol. Microbiol.">
        <title>The Global Catalogue of Microorganisms (GCM) 10K type strain sequencing project: providing services to taxonomists for standard genome sequencing and annotation.</title>
        <authorList>
            <consortium name="The Broad Institute Genomics Platform"/>
            <consortium name="The Broad Institute Genome Sequencing Center for Infectious Disease"/>
            <person name="Wu L."/>
            <person name="Ma J."/>
        </authorList>
    </citation>
    <scope>NUCLEOTIDE SEQUENCE [LARGE SCALE GENOMIC DNA]</scope>
    <source>
        <strain evidence="5 6">JCM 14736</strain>
    </source>
</reference>
<keyword evidence="2" id="KW-0520">NAD</keyword>
<protein>
    <submittedName>
        <fullName evidence="5">Proline dehydrogenase family protein</fullName>
    </submittedName>
</protein>
<evidence type="ECO:0000259" key="4">
    <source>
        <dbReference type="Pfam" id="PF00171"/>
    </source>
</evidence>
<dbReference type="InterPro" id="IPR050485">
    <property type="entry name" value="Proline_metab_enzyme"/>
</dbReference>
<dbReference type="PANTHER" id="PTHR42862">
    <property type="entry name" value="DELTA-1-PYRROLINE-5-CARBOXYLATE DEHYDROGENASE 1, ISOFORM A-RELATED"/>
    <property type="match status" value="1"/>
</dbReference>
<name>A0ABN2L6C2_9MICO</name>
<organism evidence="5 6">
    <name type="scientific">Leucobacter iarius</name>
    <dbReference type="NCBI Taxonomy" id="333963"/>
    <lineage>
        <taxon>Bacteria</taxon>
        <taxon>Bacillati</taxon>
        <taxon>Actinomycetota</taxon>
        <taxon>Actinomycetes</taxon>
        <taxon>Micrococcales</taxon>
        <taxon>Microbacteriaceae</taxon>
        <taxon>Leucobacter</taxon>
    </lineage>
</organism>
<evidence type="ECO:0000313" key="5">
    <source>
        <dbReference type="EMBL" id="GAA1776888.1"/>
    </source>
</evidence>
<dbReference type="Pfam" id="PF00171">
    <property type="entry name" value="Aldedh"/>
    <property type="match status" value="1"/>
</dbReference>
<dbReference type="RefSeq" id="WP_344028089.1">
    <property type="nucleotide sequence ID" value="NZ_BAAAOB010000001.1"/>
</dbReference>
<accession>A0ABN2L6C2</accession>
<dbReference type="Gene3D" id="3.20.20.220">
    <property type="match status" value="1"/>
</dbReference>
<feature type="region of interest" description="Disordered" evidence="3">
    <location>
        <begin position="545"/>
        <end position="567"/>
    </location>
</feature>
<dbReference type="PANTHER" id="PTHR42862:SF1">
    <property type="entry name" value="DELTA-1-PYRROLINE-5-CARBOXYLATE DEHYDROGENASE 2, ISOFORM A-RELATED"/>
    <property type="match status" value="1"/>
</dbReference>
<proteinExistence type="predicted"/>
<evidence type="ECO:0000256" key="1">
    <source>
        <dbReference type="ARBA" id="ARBA00023002"/>
    </source>
</evidence>
<dbReference type="InterPro" id="IPR015590">
    <property type="entry name" value="Aldehyde_DH_dom"/>
</dbReference>
<dbReference type="EMBL" id="BAAAOB010000001">
    <property type="protein sequence ID" value="GAA1776888.1"/>
    <property type="molecule type" value="Genomic_DNA"/>
</dbReference>
<dbReference type="InterPro" id="IPR016161">
    <property type="entry name" value="Ald_DH/histidinol_DH"/>
</dbReference>
<dbReference type="Gene3D" id="3.40.605.10">
    <property type="entry name" value="Aldehyde Dehydrogenase, Chain A, domain 1"/>
    <property type="match status" value="1"/>
</dbReference>
<gene>
    <name evidence="5" type="ORF">GCM10009768_01740</name>
</gene>
<comment type="caution">
    <text evidence="5">The sequence shown here is derived from an EMBL/GenBank/DDBJ whole genome shotgun (WGS) entry which is preliminary data.</text>
</comment>
<dbReference type="InterPro" id="IPR016162">
    <property type="entry name" value="Ald_DH_N"/>
</dbReference>
<dbReference type="Gene3D" id="3.40.309.10">
    <property type="entry name" value="Aldehyde Dehydrogenase, Chain A, domain 2"/>
    <property type="match status" value="1"/>
</dbReference>
<dbReference type="SUPFAM" id="SSF53720">
    <property type="entry name" value="ALDH-like"/>
    <property type="match status" value="1"/>
</dbReference>
<keyword evidence="1" id="KW-0560">Oxidoreductase</keyword>
<evidence type="ECO:0000256" key="3">
    <source>
        <dbReference type="SAM" id="MobiDB-lite"/>
    </source>
</evidence>
<evidence type="ECO:0000256" key="2">
    <source>
        <dbReference type="ARBA" id="ARBA00023027"/>
    </source>
</evidence>
<feature type="domain" description="Aldehyde dehydrogenase" evidence="4">
    <location>
        <begin position="567"/>
        <end position="987"/>
    </location>
</feature>
<sequence>MAEERGGVGGWESIARAAEARAADWARALQPHADPERGERAPELLAGVRADAGGLDFTRRLLEHLLGSADPFAAALGLREVAHELPESMPVRDRLAVRAGGIAALGLPWAVLPLARRWFRDRVSSIAFTAKFPQGPEKPVDASGLADRLLAKIEPGTSALIALGGEPVLGADRVELEVARLVALAEQAGIDQLLVDPLRLLPGGTDWTFDADVTRAVDALRPVLEAARQGGTAILLDAVGFRGARLAPEVLLRAAGDARLDGVRIGLVVPAELPESRRVVERIGRWAVQRASDGGTPTEIVLADTGMAGAERIASIRSGLPVPTLDGRTAVAAQLLRLAHLALGYGPSVRLVVQSEEPRLLAAATVLAERHGTGELLGLQLRAGADPSLARVLATGAHEIRIRLPLIPSGEPSGLAEPLLALAAHAADPDRIDFAEAIAEAAESFPESHRTQLRAREWDPSERDSALFYRPPADPDRFDTGGLTAAVLGLTRGSTGEITLEAAGPALRIPVISESGLAAEPATDASRTDNREWVRSLVSLVAEPGSEAASAAPGDAPGTPDGSGGFEADTVVSAASTAAGIWRAPRHGDRATRVRRLALGTVAARDRLIAALAAESGDPVALLDAAVGDAVDAARWLGRLTEDLGSVRGAEFHPDRVAVVVCDAGTPFAERAEAILSVIAAGSAAIVAAHPSVIRSTRVLLEEWQAAGLPVEVVTLIAPGPESTADPDAPGHLALAVELASDPRVDRALVLGRRETAAALLRRRPDLRIEGRFEARASVLVTGGADVDTAIPDVLASAFGAPAADPLRARQLVLLGGIARSRRFRSRLADAVRTLRAGHTGRAGSSDPLDLQLGPLPEPPGAAGLRALTELDPGEEWLVEPERLDDAGLLWRPGVRWGVKRSARFWRDSIGMPVLGVTHARSLDEAIAIQNDAGSGAAAAIHSLDADEILPWLERVEAASLAICRPTTGARIEQRPVGGWNDAGLGIGSLAGGPNRLLALGSWSVREGTQSSTLHLRGLDPEVQLLIEAAQEALDYTAFDRVRRAALSDALTWRTSLGIARDTVGLGIERNLVRHWPVATQLRLAESGELAELIRVLAAALIVRAPITVSTGVVLPAPVVSLLERQGIEVSLERDDDWLERMSVLAAVADASSAADAGSRGSEGGAALVGVDPSAARRIRLIGGDRVRAAEWLGHGGRVALWAEPVTMAGPVELLTLLREQSISIATHRHGLAAPILAVEDRVIELGR</sequence>
<keyword evidence="6" id="KW-1185">Reference proteome</keyword>